<dbReference type="PANTHER" id="PTHR36751:SF1">
    <property type="entry name" value="F3E22.8 PROTEIN"/>
    <property type="match status" value="1"/>
</dbReference>
<feature type="compositionally biased region" description="Gly residues" evidence="1">
    <location>
        <begin position="105"/>
        <end position="123"/>
    </location>
</feature>
<evidence type="ECO:0000256" key="1">
    <source>
        <dbReference type="SAM" id="MobiDB-lite"/>
    </source>
</evidence>
<organism evidence="2 3">
    <name type="scientific">Ceratodon purpureus</name>
    <name type="common">Fire moss</name>
    <name type="synonym">Dicranum purpureum</name>
    <dbReference type="NCBI Taxonomy" id="3225"/>
    <lineage>
        <taxon>Eukaryota</taxon>
        <taxon>Viridiplantae</taxon>
        <taxon>Streptophyta</taxon>
        <taxon>Embryophyta</taxon>
        <taxon>Bryophyta</taxon>
        <taxon>Bryophytina</taxon>
        <taxon>Bryopsida</taxon>
        <taxon>Dicranidae</taxon>
        <taxon>Pseudoditrichales</taxon>
        <taxon>Ditrichaceae</taxon>
        <taxon>Ceratodon</taxon>
    </lineage>
</organism>
<comment type="caution">
    <text evidence="2">The sequence shown here is derived from an EMBL/GenBank/DDBJ whole genome shotgun (WGS) entry which is preliminary data.</text>
</comment>
<accession>A0A8T0HKC1</accession>
<dbReference type="AlphaFoldDB" id="A0A8T0HKC1"/>
<name>A0A8T0HKC1_CERPU</name>
<evidence type="ECO:0000313" key="2">
    <source>
        <dbReference type="EMBL" id="KAG0571213.1"/>
    </source>
</evidence>
<sequence length="206" mass="21962">MVQVLCEGGLGFVAMVELLVPLHSVRRPLVQPSRVVAAASLACCAVDVSSCGAPVQDATAAPPRTRDNYKLAPRTLALKTRKIRKRGSGRSDGEGDDGGDNSDGNCGGDGSWGGGENGRGGWDSWGESWNDESRRWDEGHDALSLLYQAACWLSLSKCVHYVIVKAVGWGREGTSSSVEEAPFARCSSVFLDKEVLGMPMVDKVMC</sequence>
<feature type="region of interest" description="Disordered" evidence="1">
    <location>
        <begin position="82"/>
        <end position="126"/>
    </location>
</feature>
<keyword evidence="3" id="KW-1185">Reference proteome</keyword>
<evidence type="ECO:0000313" key="3">
    <source>
        <dbReference type="Proteomes" id="UP000822688"/>
    </source>
</evidence>
<dbReference type="Proteomes" id="UP000822688">
    <property type="component" value="Chromosome 6"/>
</dbReference>
<dbReference type="EMBL" id="CM026427">
    <property type="protein sequence ID" value="KAG0571213.1"/>
    <property type="molecule type" value="Genomic_DNA"/>
</dbReference>
<reference evidence="2 3" key="1">
    <citation type="submission" date="2020-06" db="EMBL/GenBank/DDBJ databases">
        <title>WGS assembly of Ceratodon purpureus strain R40.</title>
        <authorList>
            <person name="Carey S.B."/>
            <person name="Jenkins J."/>
            <person name="Shu S."/>
            <person name="Lovell J.T."/>
            <person name="Sreedasyam A."/>
            <person name="Maumus F."/>
            <person name="Tiley G.P."/>
            <person name="Fernandez-Pozo N."/>
            <person name="Barry K."/>
            <person name="Chen C."/>
            <person name="Wang M."/>
            <person name="Lipzen A."/>
            <person name="Daum C."/>
            <person name="Saski C.A."/>
            <person name="Payton A.C."/>
            <person name="Mcbreen J.C."/>
            <person name="Conrad R.E."/>
            <person name="Kollar L.M."/>
            <person name="Olsson S."/>
            <person name="Huttunen S."/>
            <person name="Landis J.B."/>
            <person name="Wickett N.J."/>
            <person name="Johnson M.G."/>
            <person name="Rensing S.A."/>
            <person name="Grimwood J."/>
            <person name="Schmutz J."/>
            <person name="Mcdaniel S.F."/>
        </authorList>
    </citation>
    <scope>NUCLEOTIDE SEQUENCE [LARGE SCALE GENOMIC DNA]</scope>
    <source>
        <strain evidence="2 3">R40</strain>
    </source>
</reference>
<proteinExistence type="predicted"/>
<gene>
    <name evidence="2" type="ORF">KC19_6G220200</name>
</gene>
<protein>
    <submittedName>
        <fullName evidence="2">Uncharacterized protein</fullName>
    </submittedName>
</protein>
<dbReference type="PANTHER" id="PTHR36751">
    <property type="entry name" value="F3E22.8 PROTEIN"/>
    <property type="match status" value="1"/>
</dbReference>